<evidence type="ECO:0000259" key="3">
    <source>
        <dbReference type="Pfam" id="PF01478"/>
    </source>
</evidence>
<dbReference type="EMBL" id="CP054056">
    <property type="protein sequence ID" value="QKJ24988.1"/>
    <property type="molecule type" value="Genomic_DNA"/>
</dbReference>
<dbReference type="PANTHER" id="PTHR30487:SF0">
    <property type="entry name" value="PREPILIN LEADER PEPTIDASE_N-METHYLTRANSFERASE-RELATED"/>
    <property type="match status" value="1"/>
</dbReference>
<feature type="transmembrane region" description="Helical" evidence="2">
    <location>
        <begin position="35"/>
        <end position="52"/>
    </location>
</feature>
<accession>A0A7D4QFP8</accession>
<evidence type="ECO:0000313" key="4">
    <source>
        <dbReference type="EMBL" id="QKJ24988.1"/>
    </source>
</evidence>
<evidence type="ECO:0000256" key="1">
    <source>
        <dbReference type="ARBA" id="ARBA00005801"/>
    </source>
</evidence>
<comment type="similarity">
    <text evidence="1">Belongs to the peptidase A24 family.</text>
</comment>
<name>A0A7D4QFP8_9MICO</name>
<sequence>MEDFIVLVPLALFALFALSLMLTDFREHRLPNRMTLPLIAVTFACLFLHLASTGKVQPYVNSIVAGLLTFGLGYLLVKYFDLGMGDVKLLTSLNALLAWHSPWLILYSLAIGFVGASVWAIVVWIKTRNPRARIALGPYLIVGFAAVIAQPTTELITAVV</sequence>
<dbReference type="Proteomes" id="UP000501003">
    <property type="component" value="Chromosome"/>
</dbReference>
<dbReference type="GO" id="GO:0004190">
    <property type="term" value="F:aspartic-type endopeptidase activity"/>
    <property type="evidence" value="ECO:0007669"/>
    <property type="project" value="InterPro"/>
</dbReference>
<proteinExistence type="inferred from homology"/>
<dbReference type="AlphaFoldDB" id="A0A7D4QFP8"/>
<dbReference type="InterPro" id="IPR050882">
    <property type="entry name" value="Prepilin_peptidase/N-MTase"/>
</dbReference>
<evidence type="ECO:0000256" key="2">
    <source>
        <dbReference type="SAM" id="Phobius"/>
    </source>
</evidence>
<feature type="domain" description="Prepilin type IV endopeptidase peptidase" evidence="3">
    <location>
        <begin position="12"/>
        <end position="114"/>
    </location>
</feature>
<dbReference type="InterPro" id="IPR000045">
    <property type="entry name" value="Prepilin_IV_endopep_pep"/>
</dbReference>
<evidence type="ECO:0000313" key="5">
    <source>
        <dbReference type="Proteomes" id="UP000501003"/>
    </source>
</evidence>
<dbReference type="PANTHER" id="PTHR30487">
    <property type="entry name" value="TYPE 4 PREPILIN-LIKE PROTEINS LEADER PEPTIDE-PROCESSING ENZYME"/>
    <property type="match status" value="1"/>
</dbReference>
<keyword evidence="5" id="KW-1185">Reference proteome</keyword>
<reference evidence="4 5" key="1">
    <citation type="submission" date="2020-05" db="EMBL/GenBank/DDBJ databases">
        <title>Aquirufa sp. strain 15G-AUS-rot a new Aquirufa species.</title>
        <authorList>
            <person name="Pitt A."/>
            <person name="Hahn M.W."/>
        </authorList>
    </citation>
    <scope>NUCLEOTIDE SEQUENCE [LARGE SCALE GENOMIC DNA]</scope>
    <source>
        <strain evidence="4 5">15G-AUS-rot</strain>
    </source>
</reference>
<protein>
    <submittedName>
        <fullName evidence="4">Prepilin peptidase</fullName>
    </submittedName>
</protein>
<gene>
    <name evidence="4" type="ORF">HRU87_01955</name>
</gene>
<organism evidence="4 5">
    <name type="scientific">Aquiluna borgnonia</name>
    <dbReference type="NCBI Taxonomy" id="2499157"/>
    <lineage>
        <taxon>Bacteria</taxon>
        <taxon>Bacillati</taxon>
        <taxon>Actinomycetota</taxon>
        <taxon>Actinomycetes</taxon>
        <taxon>Micrococcales</taxon>
        <taxon>Microbacteriaceae</taxon>
        <taxon>Luna cluster</taxon>
        <taxon>Luna-1 subcluster</taxon>
        <taxon>Aquiluna</taxon>
    </lineage>
</organism>
<keyword evidence="2" id="KW-1133">Transmembrane helix</keyword>
<dbReference type="GO" id="GO:0006465">
    <property type="term" value="P:signal peptide processing"/>
    <property type="evidence" value="ECO:0007669"/>
    <property type="project" value="TreeGrafter"/>
</dbReference>
<dbReference type="GO" id="GO:0005886">
    <property type="term" value="C:plasma membrane"/>
    <property type="evidence" value="ECO:0007669"/>
    <property type="project" value="TreeGrafter"/>
</dbReference>
<dbReference type="RefSeq" id="WP_173493285.1">
    <property type="nucleotide sequence ID" value="NZ_CP054056.1"/>
</dbReference>
<keyword evidence="2" id="KW-0812">Transmembrane</keyword>
<dbReference type="Pfam" id="PF01478">
    <property type="entry name" value="Peptidase_A24"/>
    <property type="match status" value="1"/>
</dbReference>
<keyword evidence="2" id="KW-0472">Membrane</keyword>
<dbReference type="Gene3D" id="1.20.120.1220">
    <property type="match status" value="1"/>
</dbReference>
<feature type="transmembrane region" description="Helical" evidence="2">
    <location>
        <begin position="100"/>
        <end position="125"/>
    </location>
</feature>
<feature type="transmembrane region" description="Helical" evidence="2">
    <location>
        <begin position="59"/>
        <end position="80"/>
    </location>
</feature>
<dbReference type="KEGG" id="aqg:HRU87_01955"/>